<dbReference type="EMBL" id="CP027657">
    <property type="protein sequence ID" value="AVO51247.1"/>
    <property type="molecule type" value="Genomic_DNA"/>
</dbReference>
<gene>
    <name evidence="1" type="ORF">C7A17_00165</name>
</gene>
<accession>A0A2R3QHQ8</accession>
<evidence type="ECO:0000313" key="2">
    <source>
        <dbReference type="Proteomes" id="UP000238327"/>
    </source>
</evidence>
<proteinExistence type="predicted"/>
<dbReference type="OrthoDB" id="6997287at2"/>
<dbReference type="RefSeq" id="WP_106736004.1">
    <property type="nucleotide sequence ID" value="NZ_CP027657.1"/>
</dbReference>
<dbReference type="AlphaFoldDB" id="A0A2R3QHQ8"/>
<sequence length="101" mass="11540">MSQRKPYNHQARLATYFRSLLRSNHVAVLDIEHLELQVLVDWKHARAIGNGREAVATAVTDFGLLRQASHSQNDRRKLTKVLLLRGRSVDYGMTKIFKGAQ</sequence>
<protein>
    <submittedName>
        <fullName evidence="1">Uncharacterized protein</fullName>
    </submittedName>
</protein>
<dbReference type="Proteomes" id="UP000238327">
    <property type="component" value="Chromosome"/>
</dbReference>
<name>A0A2R3QHQ8_ECTME</name>
<reference evidence="1 2" key="1">
    <citation type="submission" date="2018-03" db="EMBL/GenBank/DDBJ databases">
        <title>Complete genome sequence and methylome analysis of Pseudomonas mendocina NEB 698.</title>
        <authorList>
            <person name="Morgan R.D."/>
        </authorList>
    </citation>
    <scope>NUCLEOTIDE SEQUENCE [LARGE SCALE GENOMIC DNA]</scope>
    <source>
        <strain evidence="1 2">NEB698</strain>
    </source>
</reference>
<evidence type="ECO:0000313" key="1">
    <source>
        <dbReference type="EMBL" id="AVO51247.1"/>
    </source>
</evidence>
<organism evidence="1 2">
    <name type="scientific">Ectopseudomonas mendocina</name>
    <name type="common">Pseudomonas mendocina</name>
    <dbReference type="NCBI Taxonomy" id="300"/>
    <lineage>
        <taxon>Bacteria</taxon>
        <taxon>Pseudomonadati</taxon>
        <taxon>Pseudomonadota</taxon>
        <taxon>Gammaproteobacteria</taxon>
        <taxon>Pseudomonadales</taxon>
        <taxon>Pseudomonadaceae</taxon>
        <taxon>Ectopseudomonas</taxon>
    </lineage>
</organism>